<feature type="compositionally biased region" description="Low complexity" evidence="16">
    <location>
        <begin position="878"/>
        <end position="895"/>
    </location>
</feature>
<keyword evidence="11" id="KW-0833">Ubl conjugation pathway</keyword>
<feature type="compositionally biased region" description="Low complexity" evidence="16">
    <location>
        <begin position="826"/>
        <end position="835"/>
    </location>
</feature>
<evidence type="ECO:0000256" key="14">
    <source>
        <dbReference type="ARBA" id="ARBA00023212"/>
    </source>
</evidence>
<dbReference type="InterPro" id="IPR018200">
    <property type="entry name" value="USP_CS"/>
</dbReference>
<keyword evidence="6" id="KW-0963">Cytoplasm</keyword>
<feature type="region of interest" description="Disordered" evidence="16">
    <location>
        <begin position="825"/>
        <end position="854"/>
    </location>
</feature>
<dbReference type="InterPro" id="IPR001005">
    <property type="entry name" value="SANT/Myb"/>
</dbReference>
<name>A0ABU7ET56_9TELE</name>
<dbReference type="InterPro" id="IPR000433">
    <property type="entry name" value="Znf_ZZ"/>
</dbReference>
<dbReference type="PROSITE" id="PS00972">
    <property type="entry name" value="USP_1"/>
    <property type="match status" value="1"/>
</dbReference>
<dbReference type="InterPro" id="IPR035927">
    <property type="entry name" value="DUSP-like_sf"/>
</dbReference>
<keyword evidence="7" id="KW-0254">Endocytosis</keyword>
<dbReference type="SMART" id="SM00291">
    <property type="entry name" value="ZnF_ZZ"/>
    <property type="match status" value="1"/>
</dbReference>
<reference evidence="23 24" key="1">
    <citation type="submission" date="2021-06" db="EMBL/GenBank/DDBJ databases">
        <authorList>
            <person name="Palmer J.M."/>
        </authorList>
    </citation>
    <scope>NUCLEOTIDE SEQUENCE [LARGE SCALE GENOMIC DNA]</scope>
    <source>
        <strain evidence="23 24">CL_MEX2019</strain>
        <tissue evidence="23">Muscle</tissue>
    </source>
</reference>
<dbReference type="Gene3D" id="1.10.10.60">
    <property type="entry name" value="Homeodomain-like"/>
    <property type="match status" value="1"/>
</dbReference>
<feature type="compositionally biased region" description="Basic and acidic residues" evidence="16">
    <location>
        <begin position="933"/>
        <end position="969"/>
    </location>
</feature>
<dbReference type="SUPFAM" id="SSF46689">
    <property type="entry name" value="Homeodomain-like"/>
    <property type="match status" value="1"/>
</dbReference>
<evidence type="ECO:0000256" key="1">
    <source>
        <dbReference type="ARBA" id="ARBA00000707"/>
    </source>
</evidence>
<feature type="compositionally biased region" description="Basic and acidic residues" evidence="16">
    <location>
        <begin position="1169"/>
        <end position="1278"/>
    </location>
</feature>
<dbReference type="CDD" id="cd02674">
    <property type="entry name" value="Peptidase_C19R"/>
    <property type="match status" value="1"/>
</dbReference>
<comment type="catalytic activity">
    <reaction evidence="1">
        <text>Thiol-dependent hydrolysis of ester, thioester, amide, peptide and isopeptide bonds formed by the C-terminal Gly of ubiquitin (a 76-residue protein attached to proteins as an intracellular targeting signal).</text>
        <dbReference type="EC" id="3.4.19.12"/>
    </reaction>
</comment>
<evidence type="ECO:0000259" key="20">
    <source>
        <dbReference type="PROSITE" id="PS50271"/>
    </source>
</evidence>
<feature type="compositionally biased region" description="Basic and acidic residues" evidence="16">
    <location>
        <begin position="1691"/>
        <end position="1708"/>
    </location>
</feature>
<feature type="compositionally biased region" description="Basic and acidic residues" evidence="16">
    <location>
        <begin position="1105"/>
        <end position="1162"/>
    </location>
</feature>
<dbReference type="PROSITE" id="PS51294">
    <property type="entry name" value="HTH_MYB"/>
    <property type="match status" value="1"/>
</dbReference>
<evidence type="ECO:0000256" key="16">
    <source>
        <dbReference type="SAM" id="MobiDB-lite"/>
    </source>
</evidence>
<evidence type="ECO:0000259" key="17">
    <source>
        <dbReference type="PROSITE" id="PS50090"/>
    </source>
</evidence>
<feature type="domain" description="USP" evidence="19">
    <location>
        <begin position="89"/>
        <end position="621"/>
    </location>
</feature>
<feature type="region of interest" description="Disordered" evidence="16">
    <location>
        <begin position="1665"/>
        <end position="1727"/>
    </location>
</feature>
<feature type="region of interest" description="Disordered" evidence="16">
    <location>
        <begin position="1438"/>
        <end position="1503"/>
    </location>
</feature>
<evidence type="ECO:0000256" key="5">
    <source>
        <dbReference type="ARBA" id="ARBA00012759"/>
    </source>
</evidence>
<dbReference type="PROSITE" id="PS01357">
    <property type="entry name" value="ZF_ZZ_1"/>
    <property type="match status" value="1"/>
</dbReference>
<evidence type="ECO:0000259" key="22">
    <source>
        <dbReference type="PROSITE" id="PS51294"/>
    </source>
</evidence>
<evidence type="ECO:0000256" key="8">
    <source>
        <dbReference type="ARBA" id="ARBA00022723"/>
    </source>
</evidence>
<feature type="compositionally biased region" description="Polar residues" evidence="16">
    <location>
        <begin position="911"/>
        <end position="924"/>
    </location>
</feature>
<dbReference type="Gene3D" id="3.30.2230.10">
    <property type="entry name" value="DUSP-like"/>
    <property type="match status" value="2"/>
</dbReference>
<comment type="similarity">
    <text evidence="4">Belongs to the peptidase C19 family. USP20/USP33 subfamily.</text>
</comment>
<dbReference type="InterPro" id="IPR041981">
    <property type="entry name" value="ZZZ3_ZZ"/>
</dbReference>
<evidence type="ECO:0000256" key="4">
    <source>
        <dbReference type="ARBA" id="ARBA00008269"/>
    </source>
</evidence>
<keyword evidence="12" id="KW-0378">Hydrolase</keyword>
<feature type="compositionally biased region" description="Polar residues" evidence="16">
    <location>
        <begin position="1094"/>
        <end position="1104"/>
    </location>
</feature>
<dbReference type="Pfam" id="PF06337">
    <property type="entry name" value="DUSP"/>
    <property type="match status" value="2"/>
</dbReference>
<keyword evidence="13" id="KW-0862">Zinc</keyword>
<dbReference type="CDD" id="cd02341">
    <property type="entry name" value="ZZ_ZZZ3"/>
    <property type="match status" value="1"/>
</dbReference>
<feature type="compositionally biased region" description="Low complexity" evidence="16">
    <location>
        <begin position="1389"/>
        <end position="1400"/>
    </location>
</feature>
<feature type="compositionally biased region" description="Low complexity" evidence="16">
    <location>
        <begin position="1634"/>
        <end position="1646"/>
    </location>
</feature>
<proteinExistence type="inferred from homology"/>
<dbReference type="PROSITE" id="PS50271">
    <property type="entry name" value="ZF_UBP"/>
    <property type="match status" value="1"/>
</dbReference>
<dbReference type="InterPro" id="IPR009057">
    <property type="entry name" value="Homeodomain-like_sf"/>
</dbReference>
<dbReference type="InterPro" id="IPR006615">
    <property type="entry name" value="Pept_C19_DUSP"/>
</dbReference>
<dbReference type="PROSITE" id="PS50235">
    <property type="entry name" value="USP_3"/>
    <property type="match status" value="1"/>
</dbReference>
<feature type="compositionally biased region" description="Low complexity" evidence="16">
    <location>
        <begin position="1575"/>
        <end position="1593"/>
    </location>
</feature>
<evidence type="ECO:0000259" key="19">
    <source>
        <dbReference type="PROSITE" id="PS50235"/>
    </source>
</evidence>
<evidence type="ECO:0000256" key="15">
    <source>
        <dbReference type="PROSITE-ProRule" id="PRU00228"/>
    </source>
</evidence>
<evidence type="ECO:0000256" key="3">
    <source>
        <dbReference type="ARBA" id="ARBA00004556"/>
    </source>
</evidence>
<feature type="region of interest" description="Disordered" evidence="16">
    <location>
        <begin position="1626"/>
        <end position="1653"/>
    </location>
</feature>
<evidence type="ECO:0000256" key="7">
    <source>
        <dbReference type="ARBA" id="ARBA00022583"/>
    </source>
</evidence>
<feature type="compositionally biased region" description="Polar residues" evidence="16">
    <location>
        <begin position="1361"/>
        <end position="1375"/>
    </location>
</feature>
<feature type="compositionally biased region" description="Basic and acidic residues" evidence="16">
    <location>
        <begin position="977"/>
        <end position="1093"/>
    </location>
</feature>
<evidence type="ECO:0000259" key="18">
    <source>
        <dbReference type="PROSITE" id="PS50135"/>
    </source>
</evidence>
<feature type="region of interest" description="Disordered" evidence="16">
    <location>
        <begin position="193"/>
        <end position="243"/>
    </location>
</feature>
<evidence type="ECO:0000256" key="13">
    <source>
        <dbReference type="ARBA" id="ARBA00022833"/>
    </source>
</evidence>
<dbReference type="EC" id="3.4.19.12" evidence="5"/>
<dbReference type="SMART" id="SM00695">
    <property type="entry name" value="DUSP"/>
    <property type="match status" value="2"/>
</dbReference>
<feature type="domain" description="DUSP" evidence="21">
    <location>
        <begin position="725"/>
        <end position="827"/>
    </location>
</feature>
<feature type="region of interest" description="Disordered" evidence="16">
    <location>
        <begin position="1998"/>
        <end position="2020"/>
    </location>
</feature>
<dbReference type="InterPro" id="IPR028889">
    <property type="entry name" value="USP"/>
</dbReference>
<sequence>ETRHNLTVNLTTLRVWCYACGKEVFLVRKLGPHSPHAIVEPLPLSQNAFQENSKSLGSPSSLRLPSNAGYEDLDMETEEEDDLRARGLTGLKNIGNTCYMNAALQALSNCPPLTQFFLECGGLVRTDKKPALCRSYQKLVSDLWHKNRPSYVVPTNLFQGIKAINPMFRGYSQQDSQEFLRCLMDQLHEELKESVPEPLDLPNSITMDDVPEEDNHSQSDNDFNSCESCGSSERADNEVQSSNIVMDNTNEAEMLIPEQDEIQANREWQKEKNMINDLYRSGVNGVIVGINGADIDKDVDTTTETTPIISSQGALKVQGRTSDYFPDIQMSNITRPQSSVAMEGHLPKISSSPPKVTSGWLSLNPAHKKAVTTFSPPKNKLQKKYRSVISDVFDGTIVSSVQCLTCDRVSVTLENFQDISLPIPGKEDLAKLHSASHQTSLVKAGSCGEAYAPQGWIAFVMEYIKSWFWGPVVTLQDCLAAFFARDELKGDNMYSCEKCKKLRNGVKFCKMQNLPEILCIHLKRFRHELMYSTKIGTHVSFPLEGLDLQPFLAKDSSAQTTSYDLLSVICHHGTASSGHYIAYCRNDVNNLWYEFDDQSVTEVSESCVQNAEAYVLFYKKSNEDAVKERRRVSGLLNMMEPSLLQFYISRQWLNKFKTFAEPGPISNDDFLCVHGGVPPNKASCIDDLVVMLPQNVWDHLYSRYGGGPAVNHLYGCHTCQIEIEKLEKRRKSELDMFVRLNKAFQEEESPVVIYCISMQWFREWEGFVKGKDNDPPGPIDNCKISLNKNGHFILKQGADSGQISEETWNFLHSIYGGGPLVTVRPSVSHQEAESSQSEEKIEGNSKGRPQIMISQPSHWGARILLQRRAHQDVETVGTRRSMAASRSSRVTRSSVGLNGLDENFCGRTLRNRSIAQPEETSVSPQPRARSPKKKQEPKQDGRQESKQDTNKDARLESKQDTSKEPKQESNHYTNKVSKQESKQDTSKDSKQESKQDTSKDSKQESKQHTSKDSKQESKQDTSKDSKQESTPDTSKDSKQESKQDTSKDPKQESKQDTSKDSKQESKQDTIKDSKQESKQDTHKDSKQESKQDTSKASNQESTQDISKESKQHICKDSKHESRQDSKRESRQDSKRESRQDSKRESRQDSKRESRQDSKRESRQGAIPESRQDGIQESRQDGIQESRQDGIQESRQDGIQESRQDGIQESRQDAIQESRQDAIQESRQDAIQESRQDAIQESKQEPNDNKQDIKQDTREEFNQDFKPESMHAAKQDTKPQETSLQDSQQLDISQRNIADSSVSAGDADHSTISRKRGVSCLEKGLGQDKSANCDTGKEWRDTSPQIKRAKQCSPSGEFLGQEESQGFLNPQSQVSVSEPCKDTICEDLPSHNSSNAPPASSVLSEHEGEVIGRQVKEDHCMDCVGQVLPQNLHKASNGLRETDAEEASTVTEHPSATPTSATSFPSLLNGSQMEAPSSLDPSVPFRNSVPGQMEVSGSGESPASSALTIMGAAEDPVPELIVAKDQDVEEVEIDVLDDPLCLAHEEQVTVSEGDTNGRPPSPVQEPAASTLSSTANINCSSVNNSNSGETTPTLATPPSPTEPECNPSISSMPPSFTELYEHRYTLRTSPRRVVSGGKASPSKPSSPLTDNGPFREEWEVEDDCPMIEEPSCSDSVGPSSEEPGSVNPGYRAGDKHSVFTEDKETENGKELTQSQVVEEEEEEEEEPDVYYFESDHLALKHNKDYQRLLQTIVVLEAQRAQAILDLETLARHQREALADPISFVEQLQKQANLGLPCPQRVVQLPDIAWDQYTSGLGEFEREFCDKKRKTRQLKLIFDRGLPLRPKSPVEPKKEGESSTVYSSLPTSDGPEHGGETQMIRGRICHPNKPDTFNQLWTVEEQKKLEQLLVKFPPEEVESKRWQKIADELGNRTAKQVASRVQKYFIKLTKAGIPVPGRTPNLCMYTKKASSKRQHYLNKHLYRPSTFLTSYEPPVYMDDDEEHSGYYNSVQDPSADDSDEESVPVELRNLPEYKELLQLKRLKKQKLQEIREDNAGVQHMGYKCDVCSMEPIQGVRWHCQDCPPESSVDFCSNCSDCLFKTETHKPSHHLEPVYQPETFLDRDYRLPQSAGYNYLDPNYFPANR</sequence>
<evidence type="ECO:0000256" key="2">
    <source>
        <dbReference type="ARBA" id="ARBA00004300"/>
    </source>
</evidence>
<feature type="compositionally biased region" description="Polar residues" evidence="16">
    <location>
        <begin position="1856"/>
        <end position="1865"/>
    </location>
</feature>
<feature type="region of interest" description="Disordered" evidence="16">
    <location>
        <begin position="1548"/>
        <end position="1613"/>
    </location>
</feature>
<dbReference type="PROSITE" id="PS00973">
    <property type="entry name" value="USP_2"/>
    <property type="match status" value="1"/>
</dbReference>
<feature type="compositionally biased region" description="Basic and acidic residues" evidence="16">
    <location>
        <begin position="1846"/>
        <end position="1855"/>
    </location>
</feature>
<comment type="caution">
    <text evidence="23">The sequence shown here is derived from an EMBL/GenBank/DDBJ whole genome shotgun (WGS) entry which is preliminary data.</text>
</comment>
<dbReference type="InterPro" id="IPR043145">
    <property type="entry name" value="Znf_ZZ_sf"/>
</dbReference>
<evidence type="ECO:0000256" key="10">
    <source>
        <dbReference type="ARBA" id="ARBA00022771"/>
    </source>
</evidence>
<dbReference type="Pfam" id="PF00249">
    <property type="entry name" value="Myb_DNA-binding"/>
    <property type="match status" value="1"/>
</dbReference>
<dbReference type="InterPro" id="IPR038765">
    <property type="entry name" value="Papain-like_cys_pep_sf"/>
</dbReference>
<dbReference type="CDD" id="cd00167">
    <property type="entry name" value="SANT"/>
    <property type="match status" value="1"/>
</dbReference>
<feature type="compositionally biased region" description="Low complexity" evidence="16">
    <location>
        <begin position="1453"/>
        <end position="1465"/>
    </location>
</feature>
<dbReference type="Pfam" id="PF00569">
    <property type="entry name" value="ZZ"/>
    <property type="match status" value="1"/>
</dbReference>
<evidence type="ECO:0000256" key="9">
    <source>
        <dbReference type="ARBA" id="ARBA00022737"/>
    </source>
</evidence>
<evidence type="ECO:0000259" key="21">
    <source>
        <dbReference type="PROSITE" id="PS51283"/>
    </source>
</evidence>
<evidence type="ECO:0000256" key="6">
    <source>
        <dbReference type="ARBA" id="ARBA00022490"/>
    </source>
</evidence>
<dbReference type="PANTHER" id="PTHR22705">
    <property type="entry name" value="ZINC FINGER, ZZ DOMAIN CONTAINING 3"/>
    <property type="match status" value="1"/>
</dbReference>
<feature type="domain" description="UBP-type" evidence="20">
    <location>
        <begin position="1"/>
        <end position="41"/>
    </location>
</feature>
<organism evidence="23 24">
    <name type="scientific">Characodon lateralis</name>
    <dbReference type="NCBI Taxonomy" id="208331"/>
    <lineage>
        <taxon>Eukaryota</taxon>
        <taxon>Metazoa</taxon>
        <taxon>Chordata</taxon>
        <taxon>Craniata</taxon>
        <taxon>Vertebrata</taxon>
        <taxon>Euteleostomi</taxon>
        <taxon>Actinopterygii</taxon>
        <taxon>Neopterygii</taxon>
        <taxon>Teleostei</taxon>
        <taxon>Neoteleostei</taxon>
        <taxon>Acanthomorphata</taxon>
        <taxon>Ovalentaria</taxon>
        <taxon>Atherinomorphae</taxon>
        <taxon>Cyprinodontiformes</taxon>
        <taxon>Goodeidae</taxon>
        <taxon>Characodon</taxon>
    </lineage>
</organism>
<evidence type="ECO:0000313" key="23">
    <source>
        <dbReference type="EMBL" id="MED6289275.1"/>
    </source>
</evidence>
<accession>A0ABU7ET56</accession>
<feature type="region of interest" description="Disordered" evidence="16">
    <location>
        <begin position="873"/>
        <end position="1406"/>
    </location>
</feature>
<feature type="compositionally biased region" description="Acidic residues" evidence="16">
    <location>
        <begin position="1716"/>
        <end position="1727"/>
    </location>
</feature>
<dbReference type="SUPFAM" id="SSF57850">
    <property type="entry name" value="RING/U-box"/>
    <property type="match status" value="1"/>
</dbReference>
<keyword evidence="8" id="KW-0479">Metal-binding</keyword>
<keyword evidence="12" id="KW-0645">Protease</keyword>
<dbReference type="PROSITE" id="PS50090">
    <property type="entry name" value="MYB_LIKE"/>
    <property type="match status" value="1"/>
</dbReference>
<dbReference type="Gene3D" id="3.90.70.10">
    <property type="entry name" value="Cysteine proteinases"/>
    <property type="match status" value="2"/>
</dbReference>
<dbReference type="InterPro" id="IPR001607">
    <property type="entry name" value="Znf_UBP"/>
</dbReference>
<feature type="region of interest" description="Disordered" evidence="16">
    <location>
        <begin position="1843"/>
        <end position="1876"/>
    </location>
</feature>
<keyword evidence="14" id="KW-0206">Cytoskeleton</keyword>
<evidence type="ECO:0000256" key="12">
    <source>
        <dbReference type="ARBA" id="ARBA00022807"/>
    </source>
</evidence>
<keyword evidence="9" id="KW-0677">Repeat</keyword>
<dbReference type="EMBL" id="JAHUTJ010065619">
    <property type="protein sequence ID" value="MED6289275.1"/>
    <property type="molecule type" value="Genomic_DNA"/>
</dbReference>
<evidence type="ECO:0000256" key="11">
    <source>
        <dbReference type="ARBA" id="ARBA00022786"/>
    </source>
</evidence>
<dbReference type="Proteomes" id="UP001352852">
    <property type="component" value="Unassembled WGS sequence"/>
</dbReference>
<protein>
    <recommendedName>
        <fullName evidence="5">ubiquitinyl hydrolase 1</fullName>
        <ecNumber evidence="5">3.4.19.12</ecNumber>
    </recommendedName>
</protein>
<feature type="compositionally biased region" description="Low complexity" evidence="16">
    <location>
        <begin position="1282"/>
        <end position="1293"/>
    </location>
</feature>
<dbReference type="Gene3D" id="3.30.60.90">
    <property type="match status" value="1"/>
</dbReference>
<keyword evidence="10 15" id="KW-0863">Zinc-finger</keyword>
<dbReference type="SUPFAM" id="SSF54001">
    <property type="entry name" value="Cysteine proteinases"/>
    <property type="match status" value="1"/>
</dbReference>
<feature type="non-terminal residue" evidence="23">
    <location>
        <position position="1"/>
    </location>
</feature>
<dbReference type="InterPro" id="IPR037830">
    <property type="entry name" value="ZZZ3"/>
</dbReference>
<dbReference type="SMART" id="SM00717">
    <property type="entry name" value="SANT"/>
    <property type="match status" value="1"/>
</dbReference>
<dbReference type="SUPFAM" id="SSF143791">
    <property type="entry name" value="DUSP-like"/>
    <property type="match status" value="2"/>
</dbReference>
<feature type="domain" description="Myb-like" evidence="17">
    <location>
        <begin position="1887"/>
        <end position="1943"/>
    </location>
</feature>
<comment type="subcellular location">
    <subcellularLocation>
        <location evidence="2">Cytoplasm</location>
        <location evidence="2">Cytoskeleton</location>
        <location evidence="2">Microtubule organizing center</location>
        <location evidence="2">Centrosome</location>
    </subcellularLocation>
    <subcellularLocation>
        <location evidence="3">Cytoplasm</location>
        <location evidence="3">Perinuclear region</location>
    </subcellularLocation>
</comment>
<feature type="domain" description="ZZ-type" evidence="18">
    <location>
        <begin position="2057"/>
        <end position="2116"/>
    </location>
</feature>
<feature type="domain" description="DUSP" evidence="21">
    <location>
        <begin position="623"/>
        <end position="716"/>
    </location>
</feature>
<gene>
    <name evidence="23" type="ORF">CHARACLAT_001165</name>
</gene>
<dbReference type="Pfam" id="PF00443">
    <property type="entry name" value="UCH"/>
    <property type="match status" value="1"/>
</dbReference>
<dbReference type="PANTHER" id="PTHR22705:SF0">
    <property type="entry name" value="ZZ-TYPE ZINC FINGER-CONTAINING PROTEIN 3"/>
    <property type="match status" value="1"/>
</dbReference>
<dbReference type="PROSITE" id="PS50135">
    <property type="entry name" value="ZF_ZZ_2"/>
    <property type="match status" value="1"/>
</dbReference>
<evidence type="ECO:0000313" key="24">
    <source>
        <dbReference type="Proteomes" id="UP001352852"/>
    </source>
</evidence>
<keyword evidence="24" id="KW-1185">Reference proteome</keyword>
<feature type="domain" description="HTH myb-type" evidence="22">
    <location>
        <begin position="1887"/>
        <end position="1947"/>
    </location>
</feature>
<dbReference type="InterPro" id="IPR017930">
    <property type="entry name" value="Myb_dom"/>
</dbReference>
<feature type="compositionally biased region" description="Polar residues" evidence="16">
    <location>
        <begin position="220"/>
        <end position="231"/>
    </location>
</feature>
<dbReference type="PROSITE" id="PS51283">
    <property type="entry name" value="DUSP"/>
    <property type="match status" value="2"/>
</dbReference>
<dbReference type="InterPro" id="IPR001394">
    <property type="entry name" value="Peptidase_C19_UCH"/>
</dbReference>
<keyword evidence="12" id="KW-0788">Thiol protease</keyword>